<proteinExistence type="predicted"/>
<organism evidence="3 4">
    <name type="scientific">Lophium mytilinum</name>
    <dbReference type="NCBI Taxonomy" id="390894"/>
    <lineage>
        <taxon>Eukaryota</taxon>
        <taxon>Fungi</taxon>
        <taxon>Dikarya</taxon>
        <taxon>Ascomycota</taxon>
        <taxon>Pezizomycotina</taxon>
        <taxon>Dothideomycetes</taxon>
        <taxon>Pleosporomycetidae</taxon>
        <taxon>Mytilinidiales</taxon>
        <taxon>Mytilinidiaceae</taxon>
        <taxon>Lophium</taxon>
    </lineage>
</organism>
<accession>A0A6A6QYT5</accession>
<reference evidence="3" key="1">
    <citation type="journal article" date="2020" name="Stud. Mycol.">
        <title>101 Dothideomycetes genomes: a test case for predicting lifestyles and emergence of pathogens.</title>
        <authorList>
            <person name="Haridas S."/>
            <person name="Albert R."/>
            <person name="Binder M."/>
            <person name="Bloem J."/>
            <person name="Labutti K."/>
            <person name="Salamov A."/>
            <person name="Andreopoulos B."/>
            <person name="Baker S."/>
            <person name="Barry K."/>
            <person name="Bills G."/>
            <person name="Bluhm B."/>
            <person name="Cannon C."/>
            <person name="Castanera R."/>
            <person name="Culley D."/>
            <person name="Daum C."/>
            <person name="Ezra D."/>
            <person name="Gonzalez J."/>
            <person name="Henrissat B."/>
            <person name="Kuo A."/>
            <person name="Liang C."/>
            <person name="Lipzen A."/>
            <person name="Lutzoni F."/>
            <person name="Magnuson J."/>
            <person name="Mondo S."/>
            <person name="Nolan M."/>
            <person name="Ohm R."/>
            <person name="Pangilinan J."/>
            <person name="Park H.-J."/>
            <person name="Ramirez L."/>
            <person name="Alfaro M."/>
            <person name="Sun H."/>
            <person name="Tritt A."/>
            <person name="Yoshinaga Y."/>
            <person name="Zwiers L.-H."/>
            <person name="Turgeon B."/>
            <person name="Goodwin S."/>
            <person name="Spatafora J."/>
            <person name="Crous P."/>
            <person name="Grigoriev I."/>
        </authorList>
    </citation>
    <scope>NUCLEOTIDE SEQUENCE</scope>
    <source>
        <strain evidence="3">CBS 269.34</strain>
    </source>
</reference>
<evidence type="ECO:0000256" key="1">
    <source>
        <dbReference type="SAM" id="MobiDB-lite"/>
    </source>
</evidence>
<gene>
    <name evidence="3" type="ORF">BU16DRAFT_560109</name>
</gene>
<feature type="region of interest" description="Disordered" evidence="1">
    <location>
        <begin position="113"/>
        <end position="154"/>
    </location>
</feature>
<evidence type="ECO:0000256" key="2">
    <source>
        <dbReference type="SAM" id="Phobius"/>
    </source>
</evidence>
<feature type="compositionally biased region" description="Acidic residues" evidence="1">
    <location>
        <begin position="118"/>
        <end position="140"/>
    </location>
</feature>
<protein>
    <submittedName>
        <fullName evidence="3">Uncharacterized protein</fullName>
    </submittedName>
</protein>
<keyword evidence="2" id="KW-1133">Transmembrane helix</keyword>
<keyword evidence="2" id="KW-0812">Transmembrane</keyword>
<evidence type="ECO:0000313" key="3">
    <source>
        <dbReference type="EMBL" id="KAF2496793.1"/>
    </source>
</evidence>
<dbReference type="AlphaFoldDB" id="A0A6A6QYT5"/>
<name>A0A6A6QYT5_9PEZI</name>
<dbReference type="Proteomes" id="UP000799750">
    <property type="component" value="Unassembled WGS sequence"/>
</dbReference>
<keyword evidence="2" id="KW-0472">Membrane</keyword>
<feature type="transmembrane region" description="Helical" evidence="2">
    <location>
        <begin position="170"/>
        <end position="191"/>
    </location>
</feature>
<keyword evidence="4" id="KW-1185">Reference proteome</keyword>
<feature type="region of interest" description="Disordered" evidence="1">
    <location>
        <begin position="1"/>
        <end position="35"/>
    </location>
</feature>
<evidence type="ECO:0000313" key="4">
    <source>
        <dbReference type="Proteomes" id="UP000799750"/>
    </source>
</evidence>
<sequence>MPSRHQPSRPPSPPSPPCHPRLAIPHPETTSEKNARHYRKLKKCGGLIPGCLLLHPVRKVDDPSPESDDIRIQFYGESQYYWMPREGLVCMTVQDLDGKLRQRFFAQKVLPPHKWDSDSEEEREGEDEEWEGEDGEDGEDGERQEGENGEEDRAEGFLLETAEWVVDSEVVKVVAAILVFAVFVVVGWPGARV</sequence>
<feature type="compositionally biased region" description="Pro residues" evidence="1">
    <location>
        <begin position="8"/>
        <end position="19"/>
    </location>
</feature>
<dbReference type="EMBL" id="MU004187">
    <property type="protein sequence ID" value="KAF2496793.1"/>
    <property type="molecule type" value="Genomic_DNA"/>
</dbReference>